<keyword evidence="2" id="KW-1185">Reference proteome</keyword>
<evidence type="ECO:0000313" key="1">
    <source>
        <dbReference type="EMBL" id="MET3586115.1"/>
    </source>
</evidence>
<evidence type="ECO:0000313" key="2">
    <source>
        <dbReference type="Proteomes" id="UP001549031"/>
    </source>
</evidence>
<accession>A0ABV2H6E9</accession>
<sequence length="75" mass="8496">MLLAHVKAMQETADKIACWRGHAFELPIVSLGADAWIAAFVTEHTREIRGPQDRSRLCCQRHHGGIDFTARWTLP</sequence>
<organism evidence="1 2">
    <name type="scientific">Pseudorhizobium tarimense</name>
    <dbReference type="NCBI Taxonomy" id="1079109"/>
    <lineage>
        <taxon>Bacteria</taxon>
        <taxon>Pseudomonadati</taxon>
        <taxon>Pseudomonadota</taxon>
        <taxon>Alphaproteobacteria</taxon>
        <taxon>Hyphomicrobiales</taxon>
        <taxon>Rhizobiaceae</taxon>
        <taxon>Rhizobium/Agrobacterium group</taxon>
        <taxon>Pseudorhizobium</taxon>
    </lineage>
</organism>
<gene>
    <name evidence="1" type="ORF">ABID21_002230</name>
</gene>
<name>A0ABV2H6E9_9HYPH</name>
<proteinExistence type="predicted"/>
<reference evidence="1 2" key="1">
    <citation type="submission" date="2024-06" db="EMBL/GenBank/DDBJ databases">
        <title>Genomic Encyclopedia of Type Strains, Phase IV (KMG-IV): sequencing the most valuable type-strain genomes for metagenomic binning, comparative biology and taxonomic classification.</title>
        <authorList>
            <person name="Goeker M."/>
        </authorList>
    </citation>
    <scope>NUCLEOTIDE SEQUENCE [LARGE SCALE GENOMIC DNA]</scope>
    <source>
        <strain evidence="1 2">DSM 105042</strain>
    </source>
</reference>
<protein>
    <submittedName>
        <fullName evidence="1">Uncharacterized protein</fullName>
    </submittedName>
</protein>
<dbReference type="EMBL" id="JBEPLJ010000007">
    <property type="protein sequence ID" value="MET3586115.1"/>
    <property type="molecule type" value="Genomic_DNA"/>
</dbReference>
<comment type="caution">
    <text evidence="1">The sequence shown here is derived from an EMBL/GenBank/DDBJ whole genome shotgun (WGS) entry which is preliminary data.</text>
</comment>
<dbReference type="RefSeq" id="WP_247243796.1">
    <property type="nucleotide sequence ID" value="NZ_JALJRA010000007.1"/>
</dbReference>
<dbReference type="Proteomes" id="UP001549031">
    <property type="component" value="Unassembled WGS sequence"/>
</dbReference>